<dbReference type="PANTHER" id="PTHR43861">
    <property type="entry name" value="TRANS-ACONITATE 2-METHYLTRANSFERASE-RELATED"/>
    <property type="match status" value="1"/>
</dbReference>
<dbReference type="AlphaFoldDB" id="A0A1X0D6T2"/>
<evidence type="ECO:0000256" key="1">
    <source>
        <dbReference type="ARBA" id="ARBA00022679"/>
    </source>
</evidence>
<evidence type="ECO:0000313" key="3">
    <source>
        <dbReference type="Proteomes" id="UP000192801"/>
    </source>
</evidence>
<dbReference type="STRING" id="444597.BST26_14605"/>
<dbReference type="Gene3D" id="3.40.50.150">
    <property type="entry name" value="Vaccinia Virus protein VP39"/>
    <property type="match status" value="1"/>
</dbReference>
<proteinExistence type="predicted"/>
<keyword evidence="2" id="KW-0489">Methyltransferase</keyword>
<dbReference type="InterPro" id="IPR041698">
    <property type="entry name" value="Methyltransf_25"/>
</dbReference>
<name>A0A1X0D6T2_9MYCO</name>
<keyword evidence="3" id="KW-1185">Reference proteome</keyword>
<dbReference type="EMBL" id="MVHS01000037">
    <property type="protein sequence ID" value="ORA68146.1"/>
    <property type="molecule type" value="Genomic_DNA"/>
</dbReference>
<dbReference type="SUPFAM" id="SSF53335">
    <property type="entry name" value="S-adenosyl-L-methionine-dependent methyltransferases"/>
    <property type="match status" value="1"/>
</dbReference>
<reference evidence="2 3" key="1">
    <citation type="submission" date="2016-12" db="EMBL/GenBank/DDBJ databases">
        <title>The new phylogeny of genus Mycobacterium.</title>
        <authorList>
            <person name="Tortoli E."/>
            <person name="Trovato A."/>
            <person name="Cirillo D.M."/>
        </authorList>
    </citation>
    <scope>NUCLEOTIDE SEQUENCE [LARGE SCALE GENOMIC DNA]</scope>
    <source>
        <strain evidence="2 3">DSM 45130</strain>
    </source>
</reference>
<dbReference type="Proteomes" id="UP000192801">
    <property type="component" value="Unassembled WGS sequence"/>
</dbReference>
<keyword evidence="1 2" id="KW-0808">Transferase</keyword>
<dbReference type="RefSeq" id="WP_083031908.1">
    <property type="nucleotide sequence ID" value="NZ_AP022618.1"/>
</dbReference>
<dbReference type="Pfam" id="PF13649">
    <property type="entry name" value="Methyltransf_25"/>
    <property type="match status" value="1"/>
</dbReference>
<organism evidence="2 3">
    <name type="scientific">Mycolicibacterium insubricum</name>
    <dbReference type="NCBI Taxonomy" id="444597"/>
    <lineage>
        <taxon>Bacteria</taxon>
        <taxon>Bacillati</taxon>
        <taxon>Actinomycetota</taxon>
        <taxon>Actinomycetes</taxon>
        <taxon>Mycobacteriales</taxon>
        <taxon>Mycobacteriaceae</taxon>
        <taxon>Mycolicibacterium</taxon>
    </lineage>
</organism>
<dbReference type="InterPro" id="IPR029063">
    <property type="entry name" value="SAM-dependent_MTases_sf"/>
</dbReference>
<dbReference type="GO" id="GO:0008168">
    <property type="term" value="F:methyltransferase activity"/>
    <property type="evidence" value="ECO:0007669"/>
    <property type="project" value="UniProtKB-KW"/>
</dbReference>
<evidence type="ECO:0000313" key="2">
    <source>
        <dbReference type="EMBL" id="ORA68146.1"/>
    </source>
</evidence>
<dbReference type="OrthoDB" id="9786503at2"/>
<gene>
    <name evidence="2" type="ORF">BST26_14605</name>
</gene>
<accession>A0A1X0D6T2</accession>
<protein>
    <submittedName>
        <fullName evidence="2">SAM-dependent methyltransferase</fullName>
    </submittedName>
</protein>
<dbReference type="PANTHER" id="PTHR43861:SF3">
    <property type="entry name" value="PUTATIVE (AFU_ORTHOLOGUE AFUA_2G14390)-RELATED"/>
    <property type="match status" value="1"/>
</dbReference>
<sequence length="213" mass="22969">MTDGHDTHGDAHTSWEQRYAESERIWSGRVNARLAEVADGLAPGRALDLGAGEGADAIWLARAGWRVVAVDISETALARGAEDAGALAERIEFQQHDLNTSFPDGEYDLVSAQFLHSHAPLEREQILRRAAAAVAPDGILLIVDHGEAPPWASTMAAHHHEFPSAQQVLDGLALGEGWRVLRCGPAERDAIGPDDKPAHLIDNVIVVQRVPRG</sequence>
<dbReference type="GO" id="GO:0032259">
    <property type="term" value="P:methylation"/>
    <property type="evidence" value="ECO:0007669"/>
    <property type="project" value="UniProtKB-KW"/>
</dbReference>
<comment type="caution">
    <text evidence="2">The sequence shown here is derived from an EMBL/GenBank/DDBJ whole genome shotgun (WGS) entry which is preliminary data.</text>
</comment>
<dbReference type="CDD" id="cd02440">
    <property type="entry name" value="AdoMet_MTases"/>
    <property type="match status" value="1"/>
</dbReference>